<organism evidence="3 4">
    <name type="scientific">Propioniciclava tarda</name>
    <dbReference type="NCBI Taxonomy" id="433330"/>
    <lineage>
        <taxon>Bacteria</taxon>
        <taxon>Bacillati</taxon>
        <taxon>Actinomycetota</taxon>
        <taxon>Actinomycetes</taxon>
        <taxon>Propionibacteriales</taxon>
        <taxon>Propionibacteriaceae</taxon>
        <taxon>Propioniciclava</taxon>
    </lineage>
</organism>
<dbReference type="Pfam" id="PF08240">
    <property type="entry name" value="ADH_N"/>
    <property type="match status" value="1"/>
</dbReference>
<dbReference type="SUPFAM" id="SSF50129">
    <property type="entry name" value="GroES-like"/>
    <property type="match status" value="1"/>
</dbReference>
<dbReference type="RefSeq" id="WP_131171451.1">
    <property type="nucleotide sequence ID" value="NZ_FXTL01000004.1"/>
</dbReference>
<dbReference type="InterPro" id="IPR013149">
    <property type="entry name" value="ADH-like_C"/>
</dbReference>
<dbReference type="PANTHER" id="PTHR44154">
    <property type="entry name" value="QUINONE OXIDOREDUCTASE"/>
    <property type="match status" value="1"/>
</dbReference>
<dbReference type="InterPro" id="IPR013154">
    <property type="entry name" value="ADH-like_N"/>
</dbReference>
<dbReference type="Pfam" id="PF00107">
    <property type="entry name" value="ADH_zinc_N"/>
    <property type="match status" value="1"/>
</dbReference>
<gene>
    <name evidence="3" type="ORF">ET996_04980</name>
</gene>
<dbReference type="SMART" id="SM00829">
    <property type="entry name" value="PKS_ER"/>
    <property type="match status" value="1"/>
</dbReference>
<dbReference type="EMBL" id="SDMR01000004">
    <property type="protein sequence ID" value="TBT95458.1"/>
    <property type="molecule type" value="Genomic_DNA"/>
</dbReference>
<sequence>MRAAVAVAQSATDPIAGLVVQDVPEPEVPEGWVKVRVRAASLNPHDLWTLRGVGHPAERIPMILGCDGVGELDGRRVLLHGVIGDPDAGGGDETLDPRREILSEIHPGTFAEYIAVPRRNVVDLPDGLSFDEAACLPVAWGTAYRMLTTRAGVSAGQAVLVQGASGGVSAASIWIAKALGARVYATARTPEKRAYALAMGADAAFETGARLPERVDVVVDTVGEATWSHSLRALRPGGTVVLCGATTGGSPDPELQRVFYLQLKIVGSTMCTLDELKGLLALIDEKGPLPEELIDRVVPLEEIRDGFEALASGEHLGKIVVRLPLASEMDAVAGFAAARAGTSLAG</sequence>
<dbReference type="InterPro" id="IPR036291">
    <property type="entry name" value="NAD(P)-bd_dom_sf"/>
</dbReference>
<evidence type="ECO:0000259" key="2">
    <source>
        <dbReference type="SMART" id="SM00829"/>
    </source>
</evidence>
<dbReference type="PANTHER" id="PTHR44154:SF1">
    <property type="entry name" value="QUINONE OXIDOREDUCTASE"/>
    <property type="match status" value="1"/>
</dbReference>
<feature type="domain" description="Enoyl reductase (ER)" evidence="2">
    <location>
        <begin position="13"/>
        <end position="321"/>
    </location>
</feature>
<name>A0A4Q9KLT2_PROTD</name>
<dbReference type="OrthoDB" id="9787435at2"/>
<keyword evidence="4" id="KW-1185">Reference proteome</keyword>
<dbReference type="InterPro" id="IPR051603">
    <property type="entry name" value="Zinc-ADH_QOR/CCCR"/>
</dbReference>
<dbReference type="SUPFAM" id="SSF51735">
    <property type="entry name" value="NAD(P)-binding Rossmann-fold domains"/>
    <property type="match status" value="1"/>
</dbReference>
<reference evidence="3 4" key="1">
    <citation type="submission" date="2019-01" db="EMBL/GenBank/DDBJ databases">
        <title>Lactibacter flavus gen. nov., sp. nov., a novel bacterium of the family Propionibacteriaceae isolated from raw milk and dairy products.</title>
        <authorList>
            <person name="Huptas C."/>
            <person name="Wenning M."/>
            <person name="Breitenwieser F."/>
            <person name="Doll E."/>
            <person name="Von Neubeck M."/>
            <person name="Busse H.-J."/>
            <person name="Scherer S."/>
        </authorList>
    </citation>
    <scope>NUCLEOTIDE SEQUENCE [LARGE SCALE GENOMIC DNA]</scope>
    <source>
        <strain evidence="3 4">DSM 22130</strain>
    </source>
</reference>
<proteinExistence type="predicted"/>
<evidence type="ECO:0000313" key="3">
    <source>
        <dbReference type="EMBL" id="TBT95458.1"/>
    </source>
</evidence>
<keyword evidence="1" id="KW-0521">NADP</keyword>
<accession>A0A4Q9KLT2</accession>
<dbReference type="InterPro" id="IPR020843">
    <property type="entry name" value="ER"/>
</dbReference>
<dbReference type="Proteomes" id="UP000291933">
    <property type="component" value="Unassembled WGS sequence"/>
</dbReference>
<comment type="caution">
    <text evidence="3">The sequence shown here is derived from an EMBL/GenBank/DDBJ whole genome shotgun (WGS) entry which is preliminary data.</text>
</comment>
<evidence type="ECO:0000256" key="1">
    <source>
        <dbReference type="ARBA" id="ARBA00022857"/>
    </source>
</evidence>
<dbReference type="Gene3D" id="3.40.50.720">
    <property type="entry name" value="NAD(P)-binding Rossmann-like Domain"/>
    <property type="match status" value="1"/>
</dbReference>
<protein>
    <submittedName>
        <fullName evidence="3">Zn-dependent oxidoreductase</fullName>
    </submittedName>
</protein>
<dbReference type="Gene3D" id="3.90.180.10">
    <property type="entry name" value="Medium-chain alcohol dehydrogenases, catalytic domain"/>
    <property type="match status" value="1"/>
</dbReference>
<dbReference type="InterPro" id="IPR011032">
    <property type="entry name" value="GroES-like_sf"/>
</dbReference>
<dbReference type="AlphaFoldDB" id="A0A4Q9KLT2"/>
<evidence type="ECO:0000313" key="4">
    <source>
        <dbReference type="Proteomes" id="UP000291933"/>
    </source>
</evidence>
<dbReference type="GO" id="GO:0016491">
    <property type="term" value="F:oxidoreductase activity"/>
    <property type="evidence" value="ECO:0007669"/>
    <property type="project" value="InterPro"/>
</dbReference>